<evidence type="ECO:0000256" key="4">
    <source>
        <dbReference type="ARBA" id="ARBA00022596"/>
    </source>
</evidence>
<dbReference type="InterPro" id="IPR002791">
    <property type="entry name" value="ARMT1-like_metal-bd"/>
</dbReference>
<evidence type="ECO:0000256" key="6">
    <source>
        <dbReference type="ARBA" id="ARBA00022801"/>
    </source>
</evidence>
<keyword evidence="10" id="KW-0489">Methyltransferase</keyword>
<keyword evidence="5 10" id="KW-0479">Metal-binding</keyword>
<dbReference type="EC" id="2.1.1.-" evidence="10"/>
<keyword evidence="7 10" id="KW-0464">Manganese</keyword>
<evidence type="ECO:0000256" key="7">
    <source>
        <dbReference type="ARBA" id="ARBA00023211"/>
    </source>
</evidence>
<comment type="catalytic activity">
    <reaction evidence="1 10">
        <text>L-glutamyl-[protein] + S-adenosyl-L-methionine = [protein]-L-glutamate 5-O-methyl ester + S-adenosyl-L-homocysteine</text>
        <dbReference type="Rhea" id="RHEA:24452"/>
        <dbReference type="Rhea" id="RHEA-COMP:10208"/>
        <dbReference type="Rhea" id="RHEA-COMP:10311"/>
        <dbReference type="ChEBI" id="CHEBI:29973"/>
        <dbReference type="ChEBI" id="CHEBI:57856"/>
        <dbReference type="ChEBI" id="CHEBI:59789"/>
        <dbReference type="ChEBI" id="CHEBI:82795"/>
    </reaction>
</comment>
<feature type="domain" description="Damage-control phosphatase ARMT1-like metal-binding" evidence="11">
    <location>
        <begin position="8"/>
        <end position="390"/>
    </location>
</feature>
<organism evidence="12 13">
    <name type="scientific">Aplysia californica</name>
    <name type="common">California sea hare</name>
    <dbReference type="NCBI Taxonomy" id="6500"/>
    <lineage>
        <taxon>Eukaryota</taxon>
        <taxon>Metazoa</taxon>
        <taxon>Spiralia</taxon>
        <taxon>Lophotrochozoa</taxon>
        <taxon>Mollusca</taxon>
        <taxon>Gastropoda</taxon>
        <taxon>Heterobranchia</taxon>
        <taxon>Euthyneura</taxon>
        <taxon>Tectipleura</taxon>
        <taxon>Aplysiida</taxon>
        <taxon>Aplysioidea</taxon>
        <taxon>Aplysiidae</taxon>
        <taxon>Aplysia</taxon>
    </lineage>
</organism>
<dbReference type="PANTHER" id="PTHR12260:SF6">
    <property type="entry name" value="DAMAGE-CONTROL PHOSPHATASE ARMT1"/>
    <property type="match status" value="1"/>
</dbReference>
<dbReference type="RefSeq" id="XP_005102791.2">
    <property type="nucleotide sequence ID" value="XM_005102734.2"/>
</dbReference>
<evidence type="ECO:0000259" key="11">
    <source>
        <dbReference type="Pfam" id="PF01937"/>
    </source>
</evidence>
<keyword evidence="12" id="KW-1185">Reference proteome</keyword>
<comment type="domain">
    <text evidence="10">Subfamily III proteins have a conserved RTxK motif about 40-50 residues from the C-terminus; the threonine may be replaced by serine or cysteine.</text>
</comment>
<dbReference type="InterPro" id="IPR039763">
    <property type="entry name" value="ARMT1"/>
</dbReference>
<dbReference type="Pfam" id="PF01937">
    <property type="entry name" value="ARMT1-like_dom"/>
    <property type="match status" value="1"/>
</dbReference>
<evidence type="ECO:0000313" key="12">
    <source>
        <dbReference type="Proteomes" id="UP000694888"/>
    </source>
</evidence>
<proteinExistence type="inferred from homology"/>
<evidence type="ECO:0000256" key="10">
    <source>
        <dbReference type="RuleBase" id="RU367030"/>
    </source>
</evidence>
<name>A0ABM0JVZ1_APLCA</name>
<dbReference type="PANTHER" id="PTHR12260">
    <property type="entry name" value="DAMAGE-CONTROL PHOSPHATASE ARMT1"/>
    <property type="match status" value="1"/>
</dbReference>
<dbReference type="GeneID" id="101862050"/>
<evidence type="ECO:0000256" key="2">
    <source>
        <dbReference type="ARBA" id="ARBA00001326"/>
    </source>
</evidence>
<evidence type="ECO:0000256" key="9">
    <source>
        <dbReference type="ARBA" id="ARBA00048809"/>
    </source>
</evidence>
<comment type="catalytic activity">
    <reaction evidence="9 10">
        <text>beta-D-fructose 6-phosphate = dihydroxyacetone + D-glyceraldehyde 3-phosphate</text>
        <dbReference type="Rhea" id="RHEA:28002"/>
        <dbReference type="ChEBI" id="CHEBI:16016"/>
        <dbReference type="ChEBI" id="CHEBI:57634"/>
        <dbReference type="ChEBI" id="CHEBI:59776"/>
    </reaction>
</comment>
<comment type="function">
    <text evidence="8 10">Metal-dependent phosphatase that shows phosphatase activity against several substrates, including fructose-1-phosphate and fructose-6-phosphate. Its preference for fructose-1-phosphate, a strong glycating agent that causes DNA damage rather than a canonical yeast metabolite, suggests a damage-control function in hexose phosphate metabolism. Has also been shown to have O-methyltransferase activity that methylates glutamate residues of target proteins to form gamma-glutamyl methyl ester residues. Possibly methylates PCNA, suggesting it is involved in the DNA damage response.</text>
</comment>
<sequence>MAESVTIERLLTLIQATEDLCKTSGPDQPETGTFLSILHRLKSEVANNDDIIPFVDSLSDVRIWNEEINHLKAERGGSKLKLDETASPWAESYIIRKLASLCRGENISEEDLIGIKSESFLTSHYRLLSKISMHLVTSLDADDEGDEAKGNGFLGAVGDALQFCAWARCLADKFSSQQEVGGIKEELAILRRHLLANEATKVLDFLKQGEDGTVKEEKVAESSGRSLRRVDIVVGGVGIELFLDLCLADLVLAAGLANSVTFHLSAVPEVVSMATETDLRTMVKALMAVNHIGLSQCHGRWKKRLQDGSWQLRSDVYWTLPFSYLDMASGAPELYQQLTTSRLVIFRGDQHYRKLVGAAENVSNYAKLSGIPREVLPAPICVLCQFKSQAGASGEELNPSTKATIDFYP</sequence>
<gene>
    <name evidence="13" type="primary">LOC101862050</name>
</gene>
<keyword evidence="10" id="KW-0808">Transferase</keyword>
<dbReference type="EC" id="3.1.3.-" evidence="10"/>
<dbReference type="Proteomes" id="UP000694888">
    <property type="component" value="Unplaced"/>
</dbReference>
<evidence type="ECO:0000256" key="1">
    <source>
        <dbReference type="ARBA" id="ARBA00000807"/>
    </source>
</evidence>
<evidence type="ECO:0000313" key="13">
    <source>
        <dbReference type="RefSeq" id="XP_005102791.2"/>
    </source>
</evidence>
<reference evidence="13" key="1">
    <citation type="submission" date="2025-08" db="UniProtKB">
        <authorList>
            <consortium name="RefSeq"/>
        </authorList>
    </citation>
    <scope>IDENTIFICATION</scope>
</reference>
<evidence type="ECO:0000256" key="3">
    <source>
        <dbReference type="ARBA" id="ARBA00009519"/>
    </source>
</evidence>
<protein>
    <recommendedName>
        <fullName evidence="10">Sugar phosphate phosphatase</fullName>
        <ecNumber evidence="10">2.1.1.-</ecNumber>
        <ecNumber evidence="10">3.1.3.-</ecNumber>
    </recommendedName>
</protein>
<keyword evidence="6 10" id="KW-0378">Hydrolase</keyword>
<comment type="cofactor">
    <cofactor evidence="10">
        <name>Mn(2+)</name>
        <dbReference type="ChEBI" id="CHEBI:29035"/>
    </cofactor>
    <cofactor evidence="10">
        <name>Ni(2+)</name>
        <dbReference type="ChEBI" id="CHEBI:49786"/>
    </cofactor>
</comment>
<comment type="similarity">
    <text evidence="3 10">Belongs to the damage-control phosphatase family. Sugar phosphate phosphatase III subfamily.</text>
</comment>
<dbReference type="SUPFAM" id="SSF111321">
    <property type="entry name" value="AF1104-like"/>
    <property type="match status" value="1"/>
</dbReference>
<evidence type="ECO:0000256" key="5">
    <source>
        <dbReference type="ARBA" id="ARBA00022723"/>
    </source>
</evidence>
<evidence type="ECO:0000256" key="8">
    <source>
        <dbReference type="ARBA" id="ARBA00045980"/>
    </source>
</evidence>
<dbReference type="InterPro" id="IPR036075">
    <property type="entry name" value="ARMT-1-like_metal-bd_sf"/>
</dbReference>
<keyword evidence="4" id="KW-0533">Nickel</keyword>
<accession>A0ABM0JVZ1</accession>
<comment type="catalytic activity">
    <reaction evidence="2 10">
        <text>beta-D-fructose 1-phosphate + H2O = D-fructose + phosphate</text>
        <dbReference type="Rhea" id="RHEA:35603"/>
        <dbReference type="ChEBI" id="CHEBI:15377"/>
        <dbReference type="ChEBI" id="CHEBI:37721"/>
        <dbReference type="ChEBI" id="CHEBI:43474"/>
        <dbReference type="ChEBI" id="CHEBI:138881"/>
    </reaction>
</comment>